<evidence type="ECO:0000256" key="7">
    <source>
        <dbReference type="ARBA" id="ARBA00023224"/>
    </source>
</evidence>
<dbReference type="EnsemblMetazoa" id="G17835.13">
    <property type="protein sequence ID" value="G17835.13:cds"/>
    <property type="gene ID" value="G17835"/>
</dbReference>
<dbReference type="EnsemblMetazoa" id="G17835.10">
    <property type="protein sequence ID" value="G17835.10:cds"/>
    <property type="gene ID" value="G17835"/>
</dbReference>
<keyword evidence="12" id="KW-1185">Reference proteome</keyword>
<evidence type="ECO:0000256" key="6">
    <source>
        <dbReference type="ARBA" id="ARBA00023170"/>
    </source>
</evidence>
<dbReference type="GO" id="GO:0005886">
    <property type="term" value="C:plasma membrane"/>
    <property type="evidence" value="ECO:0007669"/>
    <property type="project" value="TreeGrafter"/>
</dbReference>
<dbReference type="EnsemblMetazoa" id="G17835.5">
    <property type="protein sequence ID" value="G17835.5:cds"/>
    <property type="gene ID" value="G17835"/>
</dbReference>
<keyword evidence="7 8" id="KW-0807">Transducer</keyword>
<evidence type="ECO:0000256" key="8">
    <source>
        <dbReference type="RuleBase" id="RU000688"/>
    </source>
</evidence>
<dbReference type="RefSeq" id="XP_011453606.2">
    <property type="nucleotide sequence ID" value="XM_011455304.4"/>
</dbReference>
<dbReference type="EnsemblMetazoa" id="G17835.8">
    <property type="protein sequence ID" value="G17835.8:cds"/>
    <property type="gene ID" value="G17835"/>
</dbReference>
<dbReference type="PANTHER" id="PTHR24243">
    <property type="entry name" value="G-PROTEIN COUPLED RECEPTOR"/>
    <property type="match status" value="1"/>
</dbReference>
<dbReference type="KEGG" id="crg:105346611"/>
<dbReference type="EnsemblMetazoa" id="G17835.9">
    <property type="protein sequence ID" value="G17835.9:cds"/>
    <property type="gene ID" value="G17835"/>
</dbReference>
<dbReference type="AlphaFoldDB" id="A0A8W8JA36"/>
<evidence type="ECO:0000313" key="11">
    <source>
        <dbReference type="EnsemblMetazoa" id="G17835.7:cds"/>
    </source>
</evidence>
<name>A0A8W8JA36_MAGGI</name>
<dbReference type="RefSeq" id="XP_065927248.1">
    <property type="nucleotide sequence ID" value="XM_066071176.1"/>
</dbReference>
<evidence type="ECO:0000256" key="5">
    <source>
        <dbReference type="ARBA" id="ARBA00023136"/>
    </source>
</evidence>
<feature type="transmembrane region" description="Helical" evidence="9">
    <location>
        <begin position="67"/>
        <end position="91"/>
    </location>
</feature>
<evidence type="ECO:0000256" key="9">
    <source>
        <dbReference type="SAM" id="Phobius"/>
    </source>
</evidence>
<dbReference type="EnsemblMetazoa" id="G17835.6">
    <property type="protein sequence ID" value="G17835.6:cds"/>
    <property type="gene ID" value="G17835"/>
</dbReference>
<dbReference type="OMA" id="NCAFGMP"/>
<feature type="transmembrane region" description="Helical" evidence="9">
    <location>
        <begin position="450"/>
        <end position="472"/>
    </location>
</feature>
<dbReference type="Proteomes" id="UP000005408">
    <property type="component" value="Unassembled WGS sequence"/>
</dbReference>
<keyword evidence="6 8" id="KW-0675">Receptor</keyword>
<comment type="similarity">
    <text evidence="8">Belongs to the G-protein coupled receptor 1 family.</text>
</comment>
<evidence type="ECO:0000256" key="2">
    <source>
        <dbReference type="ARBA" id="ARBA00022692"/>
    </source>
</evidence>
<feature type="transmembrane region" description="Helical" evidence="9">
    <location>
        <begin position="111"/>
        <end position="136"/>
    </location>
</feature>
<dbReference type="GeneID" id="105346611"/>
<sequence>MNTSTTDGTQFLAEESRQRISADLFSRHLIPSLVYVVVLILIGVPGNCLVCHVYTKKWRRRRKPSTLFVLALSWFDLLNNVVSLPTELFLLTNYMSFDYPALCKSSRFVTFFMNAASSIVLIGIAIDRFIGIWCTFKTKPFSVSRAKFVVVLSIILAALTCWPSVLLYGTQTIQNGQFSLKTCLIDDDFREGENAIYPFLYGMYLLCSNVIIDIMFIVLYAMIGMRIYRRRQFGSLSPKRSWSTVITFKRRPSLCSYSSTTNMEEDSIPLNAGKGSKFCARLVRQESFSSEKSYNTLKNNKYSMNRSVDSLPAKVNGMRHENSCRTLSKINEVQNSLINSEHRKRSASLPECNVLHVGLADAKKSPRNTLLKPRSVSRQASFISSQTLPSEVCRYGRTYHTGRTTFMLFTVTLAYVLTFVPYCVIVIIRYTDKDFYDKQSDLQKNFYQLFLRSYLLSSAINPLIYSFTSQAFRKECAAISKKLFCKLKAMNV</sequence>
<evidence type="ECO:0000256" key="1">
    <source>
        <dbReference type="ARBA" id="ARBA00004141"/>
    </source>
</evidence>
<dbReference type="GO" id="GO:0004930">
    <property type="term" value="F:G protein-coupled receptor activity"/>
    <property type="evidence" value="ECO:0007669"/>
    <property type="project" value="UniProtKB-KW"/>
</dbReference>
<dbReference type="RefSeq" id="XP_011453596.2">
    <property type="nucleotide sequence ID" value="XM_011455294.4"/>
</dbReference>
<keyword evidence="5 9" id="KW-0472">Membrane</keyword>
<dbReference type="EnsemblMetazoa" id="G17835.11">
    <property type="protein sequence ID" value="G17835.11:cds"/>
    <property type="gene ID" value="G17835"/>
</dbReference>
<comment type="subcellular location">
    <subcellularLocation>
        <location evidence="1">Membrane</location>
        <topology evidence="1">Multi-pass membrane protein</topology>
    </subcellularLocation>
</comment>
<dbReference type="EnsemblMetazoa" id="G17835.2">
    <property type="protein sequence ID" value="G17835.2:cds"/>
    <property type="gene ID" value="G17835"/>
</dbReference>
<keyword evidence="4 8" id="KW-0297">G-protein coupled receptor</keyword>
<dbReference type="EnsemblMetazoa" id="G17835.7">
    <property type="protein sequence ID" value="G17835.7:cds"/>
    <property type="gene ID" value="G17835"/>
</dbReference>
<reference evidence="11" key="1">
    <citation type="submission" date="2022-08" db="UniProtKB">
        <authorList>
            <consortium name="EnsemblMetazoa"/>
        </authorList>
    </citation>
    <scope>IDENTIFICATION</scope>
    <source>
        <strain evidence="11">05x7-T-G4-1.051#20</strain>
    </source>
</reference>
<keyword evidence="2 8" id="KW-0812">Transmembrane</keyword>
<dbReference type="EnsemblMetazoa" id="G17835.12">
    <property type="protein sequence ID" value="G17835.12:cds"/>
    <property type="gene ID" value="G17835"/>
</dbReference>
<dbReference type="RefSeq" id="XP_065927249.1">
    <property type="nucleotide sequence ID" value="XM_066071177.1"/>
</dbReference>
<dbReference type="PANTHER" id="PTHR24243:SF224">
    <property type="entry name" value="G-PROTEIN COUPLED RECEPTOR 19-RELATED"/>
    <property type="match status" value="1"/>
</dbReference>
<dbReference type="CDD" id="cd00637">
    <property type="entry name" value="7tm_classA_rhodopsin-like"/>
    <property type="match status" value="1"/>
</dbReference>
<dbReference type="RefSeq" id="XP_034332812.1">
    <property type="nucleotide sequence ID" value="XM_034476921.2"/>
</dbReference>
<dbReference type="SUPFAM" id="SSF81321">
    <property type="entry name" value="Family A G protein-coupled receptor-like"/>
    <property type="match status" value="1"/>
</dbReference>
<keyword evidence="3 9" id="KW-1133">Transmembrane helix</keyword>
<dbReference type="PROSITE" id="PS50262">
    <property type="entry name" value="G_PROTEIN_RECEP_F1_2"/>
    <property type="match status" value="1"/>
</dbReference>
<evidence type="ECO:0000313" key="12">
    <source>
        <dbReference type="Proteomes" id="UP000005408"/>
    </source>
</evidence>
<evidence type="ECO:0000256" key="3">
    <source>
        <dbReference type="ARBA" id="ARBA00022989"/>
    </source>
</evidence>
<feature type="domain" description="G-protein coupled receptors family 1 profile" evidence="10">
    <location>
        <begin position="46"/>
        <end position="465"/>
    </location>
</feature>
<dbReference type="Pfam" id="PF00001">
    <property type="entry name" value="7tm_1"/>
    <property type="match status" value="1"/>
</dbReference>
<dbReference type="InterPro" id="IPR017452">
    <property type="entry name" value="GPCR_Rhodpsn_7TM"/>
</dbReference>
<feature type="transmembrane region" description="Helical" evidence="9">
    <location>
        <begin position="33"/>
        <end position="55"/>
    </location>
</feature>
<evidence type="ECO:0000256" key="4">
    <source>
        <dbReference type="ARBA" id="ARBA00023040"/>
    </source>
</evidence>
<dbReference type="EnsemblMetazoa" id="G17835.4">
    <property type="protein sequence ID" value="G17835.4:cds"/>
    <property type="gene ID" value="G17835"/>
</dbReference>
<dbReference type="EnsemblMetazoa" id="G17835.3">
    <property type="protein sequence ID" value="G17835.3:cds"/>
    <property type="gene ID" value="G17835"/>
</dbReference>
<feature type="transmembrane region" description="Helical" evidence="9">
    <location>
        <begin position="199"/>
        <end position="223"/>
    </location>
</feature>
<feature type="transmembrane region" description="Helical" evidence="9">
    <location>
        <begin position="148"/>
        <end position="169"/>
    </location>
</feature>
<proteinExistence type="inferred from homology"/>
<dbReference type="EnsemblMetazoa" id="G17835.1">
    <property type="protein sequence ID" value="G17835.1:cds"/>
    <property type="gene ID" value="G17835"/>
</dbReference>
<protein>
    <recommendedName>
        <fullName evidence="10">G-protein coupled receptors family 1 profile domain-containing protein</fullName>
    </recommendedName>
</protein>
<dbReference type="RefSeq" id="XP_011453589.2">
    <property type="nucleotide sequence ID" value="XM_011455287.4"/>
</dbReference>
<dbReference type="PROSITE" id="PS00237">
    <property type="entry name" value="G_PROTEIN_RECEP_F1_1"/>
    <property type="match status" value="1"/>
</dbReference>
<evidence type="ECO:0000259" key="10">
    <source>
        <dbReference type="PROSITE" id="PS50262"/>
    </source>
</evidence>
<accession>A0A8W8JA36</accession>
<organism evidence="11 12">
    <name type="scientific">Magallana gigas</name>
    <name type="common">Pacific oyster</name>
    <name type="synonym">Crassostrea gigas</name>
    <dbReference type="NCBI Taxonomy" id="29159"/>
    <lineage>
        <taxon>Eukaryota</taxon>
        <taxon>Metazoa</taxon>
        <taxon>Spiralia</taxon>
        <taxon>Lophotrochozoa</taxon>
        <taxon>Mollusca</taxon>
        <taxon>Bivalvia</taxon>
        <taxon>Autobranchia</taxon>
        <taxon>Pteriomorphia</taxon>
        <taxon>Ostreida</taxon>
        <taxon>Ostreoidea</taxon>
        <taxon>Ostreidae</taxon>
        <taxon>Magallana</taxon>
    </lineage>
</organism>
<dbReference type="Gene3D" id="1.20.1070.10">
    <property type="entry name" value="Rhodopsin 7-helix transmembrane proteins"/>
    <property type="match status" value="2"/>
</dbReference>
<dbReference type="InterPro" id="IPR000276">
    <property type="entry name" value="GPCR_Rhodpsn"/>
</dbReference>
<dbReference type="PRINTS" id="PR00237">
    <property type="entry name" value="GPCRRHODOPSN"/>
</dbReference>
<dbReference type="OrthoDB" id="6103348at2759"/>
<feature type="transmembrane region" description="Helical" evidence="9">
    <location>
        <begin position="406"/>
        <end position="430"/>
    </location>
</feature>